<dbReference type="Gene3D" id="3.90.76.10">
    <property type="entry name" value="Dipeptide-binding Protein, Domain 1"/>
    <property type="match status" value="1"/>
</dbReference>
<dbReference type="Gene3D" id="3.40.190.10">
    <property type="entry name" value="Periplasmic binding protein-like II"/>
    <property type="match status" value="1"/>
</dbReference>
<reference evidence="5" key="1">
    <citation type="journal article" date="2019" name="Int. J. Syst. Evol. Microbiol.">
        <title>The Global Catalogue of Microorganisms (GCM) 10K type strain sequencing project: providing services to taxonomists for standard genome sequencing and annotation.</title>
        <authorList>
            <consortium name="The Broad Institute Genomics Platform"/>
            <consortium name="The Broad Institute Genome Sequencing Center for Infectious Disease"/>
            <person name="Wu L."/>
            <person name="Ma J."/>
        </authorList>
    </citation>
    <scope>NUCLEOTIDE SEQUENCE [LARGE SCALE GENOMIC DNA]</scope>
    <source>
        <strain evidence="5">TISTR 1827</strain>
    </source>
</reference>
<dbReference type="SUPFAM" id="SSF53850">
    <property type="entry name" value="Periplasmic binding protein-like II"/>
    <property type="match status" value="1"/>
</dbReference>
<evidence type="ECO:0000256" key="1">
    <source>
        <dbReference type="SAM" id="MobiDB-lite"/>
    </source>
</evidence>
<feature type="region of interest" description="Disordered" evidence="1">
    <location>
        <begin position="27"/>
        <end position="57"/>
    </location>
</feature>
<accession>A0ABW5QSX4</accession>
<evidence type="ECO:0000256" key="2">
    <source>
        <dbReference type="SAM" id="SignalP"/>
    </source>
</evidence>
<feature type="compositionally biased region" description="Low complexity" evidence="1">
    <location>
        <begin position="27"/>
        <end position="55"/>
    </location>
</feature>
<proteinExistence type="predicted"/>
<evidence type="ECO:0000259" key="3">
    <source>
        <dbReference type="Pfam" id="PF00496"/>
    </source>
</evidence>
<keyword evidence="2" id="KW-0732">Signal</keyword>
<dbReference type="InterPro" id="IPR030678">
    <property type="entry name" value="Peptide/Ni-bd"/>
</dbReference>
<dbReference type="Gene3D" id="3.10.105.10">
    <property type="entry name" value="Dipeptide-binding Protein, Domain 3"/>
    <property type="match status" value="1"/>
</dbReference>
<dbReference type="EMBL" id="JBHUMY010000001">
    <property type="protein sequence ID" value="MFD2659170.1"/>
    <property type="molecule type" value="Genomic_DNA"/>
</dbReference>
<dbReference type="RefSeq" id="WP_379269482.1">
    <property type="nucleotide sequence ID" value="NZ_JBHUGT010000031.1"/>
</dbReference>
<dbReference type="InterPro" id="IPR039424">
    <property type="entry name" value="SBP_5"/>
</dbReference>
<dbReference type="Proteomes" id="UP001597493">
    <property type="component" value="Unassembled WGS sequence"/>
</dbReference>
<feature type="signal peptide" evidence="2">
    <location>
        <begin position="1"/>
        <end position="22"/>
    </location>
</feature>
<dbReference type="Pfam" id="PF00496">
    <property type="entry name" value="SBP_bac_5"/>
    <property type="match status" value="1"/>
</dbReference>
<dbReference type="PROSITE" id="PS51257">
    <property type="entry name" value="PROKAR_LIPOPROTEIN"/>
    <property type="match status" value="1"/>
</dbReference>
<organism evidence="4 5">
    <name type="scientific">Paenibacillus thailandensis</name>
    <dbReference type="NCBI Taxonomy" id="393250"/>
    <lineage>
        <taxon>Bacteria</taxon>
        <taxon>Bacillati</taxon>
        <taxon>Bacillota</taxon>
        <taxon>Bacilli</taxon>
        <taxon>Bacillales</taxon>
        <taxon>Paenibacillaceae</taxon>
        <taxon>Paenibacillus</taxon>
    </lineage>
</organism>
<evidence type="ECO:0000313" key="5">
    <source>
        <dbReference type="Proteomes" id="UP001597493"/>
    </source>
</evidence>
<gene>
    <name evidence="4" type="ORF">ACFSW5_02695</name>
</gene>
<dbReference type="CDD" id="cd00995">
    <property type="entry name" value="PBP2_NikA_DppA_OppA_like"/>
    <property type="match status" value="1"/>
</dbReference>
<comment type="caution">
    <text evidence="4">The sequence shown here is derived from an EMBL/GenBank/DDBJ whole genome shotgun (WGS) entry which is preliminary data.</text>
</comment>
<feature type="domain" description="Solute-binding protein family 5" evidence="3">
    <location>
        <begin position="127"/>
        <end position="509"/>
    </location>
</feature>
<dbReference type="PIRSF" id="PIRSF002741">
    <property type="entry name" value="MppA"/>
    <property type="match status" value="1"/>
</dbReference>
<name>A0ABW5QSX4_9BACL</name>
<evidence type="ECO:0000313" key="4">
    <source>
        <dbReference type="EMBL" id="MFD2659170.1"/>
    </source>
</evidence>
<sequence>MAVVKKWLSVSLSIVLVGVLLAACSSSNNTPEESESPSASPVESASADPSAEPTAGTGAEDAIGVFEATDANLVPAIAKNRTDTLIVGMTDPKGVFSPIFGETVYDNYVNNAIFDTFLEVAADGTYIESLAEKLDISEDGLKYTFHLKPGVTYTDGSPVTVKDYLFTLKLMLDASYDGPSDPLSYNIVGGQEYHDGKASEISGVKVIDDHTVEVTVTEKSALTRVELGSIPFMSEAYYGKGYKQGDLQSVKALNDKPLGSGQYKLVSYKPGQEVVLEANAQYFRGAPKVKNVIFKTTTESTNIAMLESGETDMDNITVSEDNVEALKMLGFLDVHVLPNNGYGYIAFNHKLKKFQDAKVRQALTYGLNRKEIVEGIYGPYAYVLNIPESNVSWAYTDENIEPYEFDPEKAKQLLDEAGWTVGSDGIREKDGEKFTINFSATADNPVVDALLPIMTTNYKDLGIEVVSETLDFNAIMDKSDTGDFEMFFAAWGLTPDPDNTVYITDGAQNDMGYSNPKVDELMAAGKKELDLEKRKEIYKQMYQELNKDLPAIFLYQRTNMWGISARTEGFDISPYKDFAYSLYQVELAQ</sequence>
<dbReference type="PANTHER" id="PTHR30290:SF81">
    <property type="entry name" value="OLIGOPEPTIDE-BINDING PROTEIN OPPA"/>
    <property type="match status" value="1"/>
</dbReference>
<protein>
    <submittedName>
        <fullName evidence="4">ABC transporter substrate-binding protein</fullName>
    </submittedName>
</protein>
<dbReference type="InterPro" id="IPR000914">
    <property type="entry name" value="SBP_5_dom"/>
</dbReference>
<keyword evidence="5" id="KW-1185">Reference proteome</keyword>
<dbReference type="PANTHER" id="PTHR30290">
    <property type="entry name" value="PERIPLASMIC BINDING COMPONENT OF ABC TRANSPORTER"/>
    <property type="match status" value="1"/>
</dbReference>
<feature type="chain" id="PRO_5046519670" evidence="2">
    <location>
        <begin position="23"/>
        <end position="589"/>
    </location>
</feature>